<evidence type="ECO:0000313" key="10">
    <source>
        <dbReference type="EMBL" id="EJT79986.1"/>
    </source>
</evidence>
<feature type="repeat" description="WD" evidence="6">
    <location>
        <begin position="1249"/>
        <end position="1290"/>
    </location>
</feature>
<dbReference type="InterPro" id="IPR020472">
    <property type="entry name" value="WD40_PAC1"/>
</dbReference>
<evidence type="ECO:0000256" key="7">
    <source>
        <dbReference type="SAM" id="MobiDB-lite"/>
    </source>
</evidence>
<dbReference type="InterPro" id="IPR001680">
    <property type="entry name" value="WD40_rpt"/>
</dbReference>
<protein>
    <submittedName>
        <fullName evidence="10 11">Uncharacterized protein</fullName>
    </submittedName>
</protein>
<dbReference type="FunFam" id="2.130.10.10:FF:000111">
    <property type="entry name" value="Transcriptional repressor rco-1"/>
    <property type="match status" value="1"/>
</dbReference>
<dbReference type="GeneID" id="20345526"/>
<feature type="repeat" description="WD" evidence="6">
    <location>
        <begin position="1196"/>
        <end position="1237"/>
    </location>
</feature>
<dbReference type="InterPro" id="IPR056884">
    <property type="entry name" value="NPHP3-like_N"/>
</dbReference>
<reference evidence="10" key="3">
    <citation type="submission" date="2010-09" db="EMBL/GenBank/DDBJ databases">
        <title>Annotation of Gaeumannomyces graminis var. tritici R3-111a-1.</title>
        <authorList>
            <consortium name="The Broad Institute Genome Sequencing Platform"/>
            <person name="Ma L.-J."/>
            <person name="Dead R."/>
            <person name="Young S.K."/>
            <person name="Zeng Q."/>
            <person name="Gargeya S."/>
            <person name="Fitzgerald M."/>
            <person name="Haas B."/>
            <person name="Abouelleil A."/>
            <person name="Alvarado L."/>
            <person name="Arachchi H.M."/>
            <person name="Berlin A."/>
            <person name="Brown A."/>
            <person name="Chapman S.B."/>
            <person name="Chen Z."/>
            <person name="Dunbar C."/>
            <person name="Freedman E."/>
            <person name="Gearin G."/>
            <person name="Gellesch M."/>
            <person name="Goldberg J."/>
            <person name="Griggs A."/>
            <person name="Gujja S."/>
            <person name="Heiman D."/>
            <person name="Howarth C."/>
            <person name="Larson L."/>
            <person name="Lui A."/>
            <person name="MacDonald P.J.P."/>
            <person name="Mehta T."/>
            <person name="Montmayeur A."/>
            <person name="Murphy C."/>
            <person name="Neiman D."/>
            <person name="Pearson M."/>
            <person name="Priest M."/>
            <person name="Roberts A."/>
            <person name="Saif S."/>
            <person name="Shea T."/>
            <person name="Shenoy N."/>
            <person name="Sisk P."/>
            <person name="Stolte C."/>
            <person name="Sykes S."/>
            <person name="Yandava C."/>
            <person name="Wortman J."/>
            <person name="Nusbaum C."/>
            <person name="Birren B."/>
        </authorList>
    </citation>
    <scope>NUCLEOTIDE SEQUENCE</scope>
    <source>
        <strain evidence="10">R3-111a-1</strain>
    </source>
</reference>
<dbReference type="SUPFAM" id="SSF52540">
    <property type="entry name" value="P-loop containing nucleoside triphosphate hydrolases"/>
    <property type="match status" value="1"/>
</dbReference>
<evidence type="ECO:0000256" key="3">
    <source>
        <dbReference type="ARBA" id="ARBA00022737"/>
    </source>
</evidence>
<dbReference type="Gene3D" id="2.130.10.10">
    <property type="entry name" value="YVTN repeat-like/Quinoprotein amine dehydrogenase"/>
    <property type="match status" value="1"/>
</dbReference>
<dbReference type="InterPro" id="IPR056125">
    <property type="entry name" value="DUF7708"/>
</dbReference>
<dbReference type="PROSITE" id="PS00678">
    <property type="entry name" value="WD_REPEATS_1"/>
    <property type="match status" value="3"/>
</dbReference>
<feature type="repeat" description="WD" evidence="6">
    <location>
        <begin position="1110"/>
        <end position="1151"/>
    </location>
</feature>
<dbReference type="Proteomes" id="UP000006039">
    <property type="component" value="Unassembled WGS sequence"/>
</dbReference>
<evidence type="ECO:0000256" key="1">
    <source>
        <dbReference type="ARBA" id="ARBA00022491"/>
    </source>
</evidence>
<evidence type="ECO:0000259" key="8">
    <source>
        <dbReference type="Pfam" id="PF24809"/>
    </source>
</evidence>
<keyword evidence="5" id="KW-0804">Transcription</keyword>
<evidence type="ECO:0000256" key="2">
    <source>
        <dbReference type="ARBA" id="ARBA00022574"/>
    </source>
</evidence>
<dbReference type="InterPro" id="IPR036322">
    <property type="entry name" value="WD40_repeat_dom_sf"/>
</dbReference>
<feature type="repeat" description="WD" evidence="6">
    <location>
        <begin position="1075"/>
        <end position="1109"/>
    </location>
</feature>
<feature type="compositionally biased region" description="Pro residues" evidence="7">
    <location>
        <begin position="964"/>
        <end position="982"/>
    </location>
</feature>
<evidence type="ECO:0000259" key="9">
    <source>
        <dbReference type="Pfam" id="PF24883"/>
    </source>
</evidence>
<reference evidence="10" key="2">
    <citation type="submission" date="2010-07" db="EMBL/GenBank/DDBJ databases">
        <authorList>
            <consortium name="The Broad Institute Genome Sequencing Platform"/>
            <consortium name="Broad Institute Genome Sequencing Center for Infectious Disease"/>
            <person name="Ma L.-J."/>
            <person name="Dead R."/>
            <person name="Young S."/>
            <person name="Zeng Q."/>
            <person name="Koehrsen M."/>
            <person name="Alvarado L."/>
            <person name="Berlin A."/>
            <person name="Chapman S.B."/>
            <person name="Chen Z."/>
            <person name="Freedman E."/>
            <person name="Gellesch M."/>
            <person name="Goldberg J."/>
            <person name="Griggs A."/>
            <person name="Gujja S."/>
            <person name="Heilman E.R."/>
            <person name="Heiman D."/>
            <person name="Hepburn T."/>
            <person name="Howarth C."/>
            <person name="Jen D."/>
            <person name="Larson L."/>
            <person name="Mehta T."/>
            <person name="Neiman D."/>
            <person name="Pearson M."/>
            <person name="Roberts A."/>
            <person name="Saif S."/>
            <person name="Shea T."/>
            <person name="Shenoy N."/>
            <person name="Sisk P."/>
            <person name="Stolte C."/>
            <person name="Sykes S."/>
            <person name="Walk T."/>
            <person name="White J."/>
            <person name="Yandava C."/>
            <person name="Haas B."/>
            <person name="Nusbaum C."/>
            <person name="Birren B."/>
        </authorList>
    </citation>
    <scope>NUCLEOTIDE SEQUENCE</scope>
    <source>
        <strain evidence="10">R3-111a-1</strain>
    </source>
</reference>
<feature type="compositionally biased region" description="Pro residues" evidence="7">
    <location>
        <begin position="938"/>
        <end position="955"/>
    </location>
</feature>
<keyword evidence="3" id="KW-0677">Repeat</keyword>
<reference evidence="11" key="4">
    <citation type="journal article" date="2015" name="G3 (Bethesda)">
        <title>Genome sequences of three phytopathogenic species of the Magnaporthaceae family of fungi.</title>
        <authorList>
            <person name="Okagaki L.H."/>
            <person name="Nunes C.C."/>
            <person name="Sailsbery J."/>
            <person name="Clay B."/>
            <person name="Brown D."/>
            <person name="John T."/>
            <person name="Oh Y."/>
            <person name="Young N."/>
            <person name="Fitzgerald M."/>
            <person name="Haas B.J."/>
            <person name="Zeng Q."/>
            <person name="Young S."/>
            <person name="Adiconis X."/>
            <person name="Fan L."/>
            <person name="Levin J.Z."/>
            <person name="Mitchell T.K."/>
            <person name="Okubara P.A."/>
            <person name="Farman M.L."/>
            <person name="Kohn L.M."/>
            <person name="Birren B."/>
            <person name="Ma L.-J."/>
            <person name="Dean R.A."/>
        </authorList>
    </citation>
    <scope>NUCLEOTIDE SEQUENCE</scope>
    <source>
        <strain evidence="11">R3-111a-1</strain>
    </source>
</reference>
<feature type="repeat" description="WD" evidence="6">
    <location>
        <begin position="1291"/>
        <end position="1323"/>
    </location>
</feature>
<dbReference type="PROSITE" id="PS50294">
    <property type="entry name" value="WD_REPEATS_REGION"/>
    <property type="match status" value="6"/>
</dbReference>
<dbReference type="STRING" id="644352.J3NUV9"/>
<evidence type="ECO:0000256" key="4">
    <source>
        <dbReference type="ARBA" id="ARBA00023015"/>
    </source>
</evidence>
<accession>J3NUV9</accession>
<reference evidence="12" key="1">
    <citation type="submission" date="2010-07" db="EMBL/GenBank/DDBJ databases">
        <title>The genome sequence of Gaeumannomyces graminis var. tritici strain R3-111a-1.</title>
        <authorList>
            <consortium name="The Broad Institute Genome Sequencing Platform"/>
            <person name="Ma L.-J."/>
            <person name="Dead R."/>
            <person name="Young S."/>
            <person name="Zeng Q."/>
            <person name="Koehrsen M."/>
            <person name="Alvarado L."/>
            <person name="Berlin A."/>
            <person name="Chapman S.B."/>
            <person name="Chen Z."/>
            <person name="Freedman E."/>
            <person name="Gellesch M."/>
            <person name="Goldberg J."/>
            <person name="Griggs A."/>
            <person name="Gujja S."/>
            <person name="Heilman E.R."/>
            <person name="Heiman D."/>
            <person name="Hepburn T."/>
            <person name="Howarth C."/>
            <person name="Jen D."/>
            <person name="Larson L."/>
            <person name="Mehta T."/>
            <person name="Neiman D."/>
            <person name="Pearson M."/>
            <person name="Roberts A."/>
            <person name="Saif S."/>
            <person name="Shea T."/>
            <person name="Shenoy N."/>
            <person name="Sisk P."/>
            <person name="Stolte C."/>
            <person name="Sykes S."/>
            <person name="Walk T."/>
            <person name="White J."/>
            <person name="Yandava C."/>
            <person name="Haas B."/>
            <person name="Nusbaum C."/>
            <person name="Birren B."/>
        </authorList>
    </citation>
    <scope>NUCLEOTIDE SEQUENCE [LARGE SCALE GENOMIC DNA]</scope>
    <source>
        <strain evidence="12">R3-111a-1</strain>
    </source>
</reference>
<dbReference type="RefSeq" id="XP_009221131.1">
    <property type="nucleotide sequence ID" value="XM_009222867.1"/>
</dbReference>
<feature type="repeat" description="WD" evidence="6">
    <location>
        <begin position="1151"/>
        <end position="1192"/>
    </location>
</feature>
<dbReference type="InterPro" id="IPR019775">
    <property type="entry name" value="WD40_repeat_CS"/>
</dbReference>
<keyword evidence="1" id="KW-0678">Repressor</keyword>
<dbReference type="PROSITE" id="PS50082">
    <property type="entry name" value="WD_REPEATS_2"/>
    <property type="match status" value="6"/>
</dbReference>
<sequence>MPLRPAPSAFAGQTMKKAYDDLKKSLDPTHSRDFQSIDLADVRKAATELEEQLAARQSLRNLRRLAPLLDALERYSNAAESLCRGAPYLKLLWAPLTEILRASSNLTEALEKILKGYSELACSLQSFQLLGHAFRDNAIFQDTLAVIYANILEFHKHAYIYVHRTGWKLLFMSSWGRFGHRLSGILEDLRRHRELLESNAKAHDIFEARRMREDMRTWREEHLESLKQAEQERSAKDFLSITSALNIDEQDQLSIFHEVSSEGEKYPGTCAWVTSHPLMKSWLRRTPETPMLWLKGPPGWGKSTISARLVAFLRAANIPVIHHFCTYLFASSTKLDQILRSILLQLLRIDSEMVSHVYHLFVQQKKQPSISALEQLLLSLLEGMTKDAENAGYIWIILDGVDECAQEKMSTLLRLMKRITSKSSTWENVTVKVLISSHASYALTTGLRHCRTLSLGDETSSLHDAIHAYSTQRLGVVHTRLAQIGVTDADIAELADAVAARADGMFLYARLVLDHITAKIFFSPDEVKRSVADLPDKVTKFYQQILTRILNRLDAQSVDRIRCVLGWIAFAKRPLKLLELLSAVSFSAMDAAVEYLAPRYLLDECAAFVVERGDTTFTFIHASIKEFLEGPALGLVIRGQDVVLEHCRAATSCLISGMHVFSKEYQESARNIRVVKGIHGFHLYATEHWLDDLLSIGTTPEPAVLRTLQLVHQLVLRLDETYGISAPSEAAQSRLVTVDKRLVALQQYPKLYHCALSALEAASLDKLELRILANSEPVAGDESPPGLGIKDGISKLLSSYQATTRYLLCQHAVEGVSADELKLFKEQFGSSAFTCRLRTCPHATLGFESESDREHHEMAHVRGVRCSVPGCQYLPFSSTIGLQKHIRERHETSSGRRTIRRAPRLQTQRNQGETGSSSRRPNVGEKTAINNTDHHASPQPPLGLAGPPPPPPPPWSQQTQQHPQAPPGPGNFPAQPPHPPQPGNSLGDLNVERLPAHYKKLRDDWFVIFNPNVPRILDVDLFHTLQHDSVVCCVRFSADGKYVATGCNRSAQIFDAATGEKLCILQDENIGDVYIRSVCFSPDGKYLATGAEDKLIRVWDIQSKQVRTQFLGHEQEISSLDFARNGRTIASGSKDRTVKLWDIETGGNVLTLTLEDAVTSVAISPDTKYIAAGSMGKSVQVWDSQTGFLVERLEGPDGHKDGVHSVAFSPNGKDLVSGSLDKTIKMWELASPRGMPIPGPKGVRCVTTLEGHRDFVLSIALTPDAQWVMSGSKDRGMQFWDPRTGSTQLMLQGHKNSVISVAPSPAGGYFATGSGDMRARIWSYNRLGHGV</sequence>
<dbReference type="EnsemblFungi" id="EJT79986">
    <property type="protein sequence ID" value="EJT79986"/>
    <property type="gene ID" value="GGTG_05068"/>
</dbReference>
<evidence type="ECO:0000256" key="6">
    <source>
        <dbReference type="PROSITE-ProRule" id="PRU00221"/>
    </source>
</evidence>
<dbReference type="OrthoDB" id="7464126at2759"/>
<dbReference type="eggNOG" id="KOG0266">
    <property type="taxonomic scope" value="Eukaryota"/>
</dbReference>
<feature type="domain" description="DUF7708" evidence="8">
    <location>
        <begin position="71"/>
        <end position="203"/>
    </location>
</feature>
<organism evidence="10">
    <name type="scientific">Gaeumannomyces tritici (strain R3-111a-1)</name>
    <name type="common">Wheat and barley take-all root rot fungus</name>
    <name type="synonym">Gaeumannomyces graminis var. tritici</name>
    <dbReference type="NCBI Taxonomy" id="644352"/>
    <lineage>
        <taxon>Eukaryota</taxon>
        <taxon>Fungi</taxon>
        <taxon>Dikarya</taxon>
        <taxon>Ascomycota</taxon>
        <taxon>Pezizomycotina</taxon>
        <taxon>Sordariomycetes</taxon>
        <taxon>Sordariomycetidae</taxon>
        <taxon>Magnaporthales</taxon>
        <taxon>Magnaporthaceae</taxon>
        <taxon>Gaeumannomyces</taxon>
    </lineage>
</organism>
<dbReference type="InterPro" id="IPR015943">
    <property type="entry name" value="WD40/YVTN_repeat-like_dom_sf"/>
</dbReference>
<dbReference type="VEuPathDB" id="FungiDB:GGTG_05068"/>
<dbReference type="Pfam" id="PF24809">
    <property type="entry name" value="DUF7708"/>
    <property type="match status" value="1"/>
</dbReference>
<name>J3NUV9_GAET3</name>
<dbReference type="InterPro" id="IPR027417">
    <property type="entry name" value="P-loop_NTPase"/>
</dbReference>
<feature type="region of interest" description="Disordered" evidence="7">
    <location>
        <begin position="884"/>
        <end position="989"/>
    </location>
</feature>
<dbReference type="Gene3D" id="3.40.50.300">
    <property type="entry name" value="P-loop containing nucleotide triphosphate hydrolases"/>
    <property type="match status" value="1"/>
</dbReference>
<dbReference type="Pfam" id="PF24883">
    <property type="entry name" value="NPHP3_N"/>
    <property type="match status" value="1"/>
</dbReference>
<evidence type="ECO:0000313" key="11">
    <source>
        <dbReference type="EnsemblFungi" id="EJT79986"/>
    </source>
</evidence>
<keyword evidence="4" id="KW-0805">Transcription regulation</keyword>
<dbReference type="PRINTS" id="PR00320">
    <property type="entry name" value="GPROTEINBRPT"/>
</dbReference>
<proteinExistence type="predicted"/>
<dbReference type="PANTHER" id="PTHR19848">
    <property type="entry name" value="WD40 REPEAT PROTEIN"/>
    <property type="match status" value="1"/>
</dbReference>
<dbReference type="EMBL" id="GL385396">
    <property type="protein sequence ID" value="EJT79986.1"/>
    <property type="molecule type" value="Genomic_DNA"/>
</dbReference>
<dbReference type="SMART" id="SM00320">
    <property type="entry name" value="WD40"/>
    <property type="match status" value="7"/>
</dbReference>
<reference evidence="11" key="5">
    <citation type="submission" date="2018-04" db="UniProtKB">
        <authorList>
            <consortium name="EnsemblFungi"/>
        </authorList>
    </citation>
    <scope>IDENTIFICATION</scope>
    <source>
        <strain evidence="11">R3-111a-1</strain>
    </source>
</reference>
<dbReference type="Pfam" id="PF00400">
    <property type="entry name" value="WD40"/>
    <property type="match status" value="7"/>
</dbReference>
<evidence type="ECO:0000313" key="12">
    <source>
        <dbReference type="Proteomes" id="UP000006039"/>
    </source>
</evidence>
<feature type="domain" description="Nephrocystin 3-like N-terminal" evidence="9">
    <location>
        <begin position="268"/>
        <end position="437"/>
    </location>
</feature>
<dbReference type="HOGENOM" id="CLU_002406_0_0_1"/>
<keyword evidence="2 6" id="KW-0853">WD repeat</keyword>
<dbReference type="SUPFAM" id="SSF50978">
    <property type="entry name" value="WD40 repeat-like"/>
    <property type="match status" value="1"/>
</dbReference>
<dbReference type="PANTHER" id="PTHR19848:SF8">
    <property type="entry name" value="F-BOX AND WD REPEAT DOMAIN CONTAINING 7"/>
    <property type="match status" value="1"/>
</dbReference>
<dbReference type="CDD" id="cd00200">
    <property type="entry name" value="WD40"/>
    <property type="match status" value="1"/>
</dbReference>
<feature type="compositionally biased region" description="Polar residues" evidence="7">
    <location>
        <begin position="905"/>
        <end position="920"/>
    </location>
</feature>
<gene>
    <name evidence="11" type="primary">20345526</name>
    <name evidence="10" type="ORF">GGTG_05068</name>
</gene>
<keyword evidence="12" id="KW-1185">Reference proteome</keyword>
<evidence type="ECO:0000256" key="5">
    <source>
        <dbReference type="ARBA" id="ARBA00023163"/>
    </source>
</evidence>